<dbReference type="PANTHER" id="PTHR43322">
    <property type="entry name" value="1-D-DEOXYXYLULOSE 5-PHOSPHATE SYNTHASE-RELATED"/>
    <property type="match status" value="1"/>
</dbReference>
<evidence type="ECO:0000259" key="11">
    <source>
        <dbReference type="SMART" id="SM00861"/>
    </source>
</evidence>
<accession>I4AI18</accession>
<dbReference type="HAMAP" id="MF_00315">
    <property type="entry name" value="DXP_synth"/>
    <property type="match status" value="1"/>
</dbReference>
<organism evidence="12 13">
    <name type="scientific">Bernardetia litoralis (strain ATCC 23117 / DSM 6794 / NBRC 15988 / NCIMB 1366 / Fx l1 / Sio-4)</name>
    <name type="common">Flexibacter litoralis</name>
    <dbReference type="NCBI Taxonomy" id="880071"/>
    <lineage>
        <taxon>Bacteria</taxon>
        <taxon>Pseudomonadati</taxon>
        <taxon>Bacteroidota</taxon>
        <taxon>Cytophagia</taxon>
        <taxon>Cytophagales</taxon>
        <taxon>Bernardetiaceae</taxon>
        <taxon>Bernardetia</taxon>
    </lineage>
</organism>
<keyword evidence="13" id="KW-1185">Reference proteome</keyword>
<comment type="cofactor">
    <cofactor evidence="10">
        <name>thiamine diphosphate</name>
        <dbReference type="ChEBI" id="CHEBI:58937"/>
    </cofactor>
    <text evidence="10">Binds 1 thiamine pyrophosphate per subunit.</text>
</comment>
<dbReference type="eggNOG" id="COG1154">
    <property type="taxonomic scope" value="Bacteria"/>
</dbReference>
<feature type="binding site" evidence="10">
    <location>
        <position position="67"/>
    </location>
    <ligand>
        <name>thiamine diphosphate</name>
        <dbReference type="ChEBI" id="CHEBI:58937"/>
    </ligand>
</feature>
<comment type="caution">
    <text evidence="10">Lacks conserved residue(s) required for the propagation of feature annotation.</text>
</comment>
<dbReference type="EC" id="2.2.1.7" evidence="10"/>
<dbReference type="GO" id="GO:0009228">
    <property type="term" value="P:thiamine biosynthetic process"/>
    <property type="evidence" value="ECO:0007669"/>
    <property type="project" value="UniProtKB-UniRule"/>
</dbReference>
<dbReference type="PROSITE" id="PS00802">
    <property type="entry name" value="TRANSKETOLASE_2"/>
    <property type="match status" value="1"/>
</dbReference>
<feature type="binding site" evidence="10">
    <location>
        <position position="362"/>
    </location>
    <ligand>
        <name>thiamine diphosphate</name>
        <dbReference type="ChEBI" id="CHEBI:58937"/>
    </ligand>
</feature>
<evidence type="ECO:0000256" key="8">
    <source>
        <dbReference type="ARBA" id="ARBA00023052"/>
    </source>
</evidence>
<dbReference type="CDD" id="cd07033">
    <property type="entry name" value="TPP_PYR_DXS_TK_like"/>
    <property type="match status" value="1"/>
</dbReference>
<dbReference type="Pfam" id="PF13292">
    <property type="entry name" value="DXP_synthase_N"/>
    <property type="match status" value="1"/>
</dbReference>
<dbReference type="InterPro" id="IPR020826">
    <property type="entry name" value="Transketolase_BS"/>
</dbReference>
<comment type="catalytic activity">
    <reaction evidence="10">
        <text>D-glyceraldehyde 3-phosphate + pyruvate + H(+) = 1-deoxy-D-xylulose 5-phosphate + CO2</text>
        <dbReference type="Rhea" id="RHEA:12605"/>
        <dbReference type="ChEBI" id="CHEBI:15361"/>
        <dbReference type="ChEBI" id="CHEBI:15378"/>
        <dbReference type="ChEBI" id="CHEBI:16526"/>
        <dbReference type="ChEBI" id="CHEBI:57792"/>
        <dbReference type="ChEBI" id="CHEBI:59776"/>
        <dbReference type="EC" id="2.2.1.7"/>
    </reaction>
</comment>
<dbReference type="InterPro" id="IPR029061">
    <property type="entry name" value="THDP-binding"/>
</dbReference>
<dbReference type="Gene3D" id="3.40.50.920">
    <property type="match status" value="1"/>
</dbReference>
<keyword evidence="7 10" id="KW-0784">Thiamine biosynthesis</keyword>
<dbReference type="GO" id="GO:0019288">
    <property type="term" value="P:isopentenyl diphosphate biosynthetic process, methylerythritol 4-phosphate pathway"/>
    <property type="evidence" value="ECO:0007669"/>
    <property type="project" value="TreeGrafter"/>
</dbReference>
<dbReference type="KEGG" id="fli:Fleli_1165"/>
<protein>
    <recommendedName>
        <fullName evidence="10">1-deoxy-D-xylulose-5-phosphate synthase</fullName>
        <ecNumber evidence="10">2.2.1.7</ecNumber>
    </recommendedName>
    <alternativeName>
        <fullName evidence="10">1-deoxyxylulose-5-phosphate synthase</fullName>
        <shortName evidence="10">DXP synthase</shortName>
        <shortName evidence="10">DXPS</shortName>
    </alternativeName>
</protein>
<evidence type="ECO:0000256" key="2">
    <source>
        <dbReference type="ARBA" id="ARBA00011081"/>
    </source>
</evidence>
<feature type="binding site" evidence="10">
    <location>
        <begin position="108"/>
        <end position="110"/>
    </location>
    <ligand>
        <name>thiamine diphosphate</name>
        <dbReference type="ChEBI" id="CHEBI:58937"/>
    </ligand>
</feature>
<dbReference type="GO" id="GO:0016114">
    <property type="term" value="P:terpenoid biosynthetic process"/>
    <property type="evidence" value="ECO:0007669"/>
    <property type="project" value="UniProtKB-UniRule"/>
</dbReference>
<dbReference type="Proteomes" id="UP000006054">
    <property type="component" value="Chromosome"/>
</dbReference>
<dbReference type="InterPro" id="IPR033248">
    <property type="entry name" value="Transketolase_C"/>
</dbReference>
<feature type="domain" description="Transketolase-like pyrimidine-binding" evidence="11">
    <location>
        <begin position="311"/>
        <end position="477"/>
    </location>
</feature>
<dbReference type="CDD" id="cd02007">
    <property type="entry name" value="TPP_DXS"/>
    <property type="match status" value="1"/>
</dbReference>
<dbReference type="NCBIfam" id="NF003933">
    <property type="entry name" value="PRK05444.2-2"/>
    <property type="match status" value="1"/>
</dbReference>
<dbReference type="InterPro" id="IPR005475">
    <property type="entry name" value="Transketolase-like_Pyr-bd"/>
</dbReference>
<keyword evidence="5 10" id="KW-0479">Metal-binding</keyword>
<evidence type="ECO:0000256" key="10">
    <source>
        <dbReference type="HAMAP-Rule" id="MF_00315"/>
    </source>
</evidence>
<dbReference type="PANTHER" id="PTHR43322:SF5">
    <property type="entry name" value="1-DEOXY-D-XYLULOSE-5-PHOSPHATE SYNTHASE, CHLOROPLASTIC"/>
    <property type="match status" value="1"/>
</dbReference>
<evidence type="ECO:0000256" key="6">
    <source>
        <dbReference type="ARBA" id="ARBA00022842"/>
    </source>
</evidence>
<name>I4AI18_BERLS</name>
<proteinExistence type="inferred from homology"/>
<reference evidence="13" key="1">
    <citation type="submission" date="2012-06" db="EMBL/GenBank/DDBJ databases">
        <title>The complete genome of Flexibacter litoralis DSM 6794.</title>
        <authorList>
            <person name="Lucas S."/>
            <person name="Copeland A."/>
            <person name="Lapidus A."/>
            <person name="Glavina del Rio T."/>
            <person name="Dalin E."/>
            <person name="Tice H."/>
            <person name="Bruce D."/>
            <person name="Goodwin L."/>
            <person name="Pitluck S."/>
            <person name="Peters L."/>
            <person name="Ovchinnikova G."/>
            <person name="Lu M."/>
            <person name="Kyrpides N."/>
            <person name="Mavromatis K."/>
            <person name="Ivanova N."/>
            <person name="Brettin T."/>
            <person name="Detter J.C."/>
            <person name="Han C."/>
            <person name="Larimer F."/>
            <person name="Land M."/>
            <person name="Hauser L."/>
            <person name="Markowitz V."/>
            <person name="Cheng J.-F."/>
            <person name="Hugenholtz P."/>
            <person name="Woyke T."/>
            <person name="Wu D."/>
            <person name="Spring S."/>
            <person name="Lang E."/>
            <person name="Kopitz M."/>
            <person name="Brambilla E."/>
            <person name="Klenk H.-P."/>
            <person name="Eisen J.A."/>
        </authorList>
    </citation>
    <scope>NUCLEOTIDE SEQUENCE [LARGE SCALE GENOMIC DNA]</scope>
    <source>
        <strain evidence="13">ATCC 23117 / DSM 6794 / NBRC 15988 / NCIMB 1366 / Sio-4</strain>
    </source>
</reference>
<keyword evidence="6 10" id="KW-0460">Magnesium</keyword>
<comment type="pathway">
    <text evidence="1 10">Metabolic intermediate biosynthesis; 1-deoxy-D-xylulose 5-phosphate biosynthesis; 1-deoxy-D-xylulose 5-phosphate from D-glyceraldehyde 3-phosphate and pyruvate: step 1/1.</text>
</comment>
<dbReference type="PROSITE" id="PS00801">
    <property type="entry name" value="TRANSKETOLASE_1"/>
    <property type="match status" value="1"/>
</dbReference>
<feature type="binding site" evidence="10">
    <location>
        <position position="177"/>
    </location>
    <ligand>
        <name>Mg(2+)</name>
        <dbReference type="ChEBI" id="CHEBI:18420"/>
    </ligand>
</feature>
<evidence type="ECO:0000256" key="4">
    <source>
        <dbReference type="ARBA" id="ARBA00022679"/>
    </source>
</evidence>
<comment type="similarity">
    <text evidence="2 10">Belongs to the transketolase family. DXPS subfamily.</text>
</comment>
<sequence>MPNKNPNITELEKKCQELRDFIIEHVAQNGGHLGATLGVIELTVALHKAFVFLGTEQSDKLVWDVGHQAYAHKILTNRKDNFHTIRKQNGLSGFPSIKESKFDDFGTGHSSTSISAILGMAVASQFSHNQIIKNRWHIAVIGDGAFTAGLPFEALNNIQNNTENGIKPNILIILNDNEMSIDKNVGTLKNHFKELSKQKWTKELNENFIIPSIFELFEGNFHGSIDGHNLEILLDFFEELKQNTEKNLYTNKVHFLHIKTVKGKGIIKNIEKENNQEIESKHNSWHAPANFDTKTGELLKSENSIHKKSFFKFQDIFGKTIIQLAKQNPKIIAITPAMASGSSLLEMQKFFPNRVFDVGIAEQHAVTFSAGLATQNMLPFCVIYSSFLQRSYDQIIHDVCIQELKVIFCIDRAGLVGADGATHQGVYDIAFLRAIPNLILAAPMDEIEFQNLLFSAQLDKNKTSFAIRYPRGEGFLIENNSKNKEELDNQDKFEEIKIGKARVLKEINKETKIVLLSYGIVGNFAKEAIEFLEKDKIAHYDMRFCKPLDETILHQIMGFQNVKHIITIEDGSKIGGFGNAIVEFLSEYNYLKNLDSIKNLGIPDQIIPHGSQQEQYIFCKINTKSIINTIIKII</sequence>
<dbReference type="GO" id="GO:0008661">
    <property type="term" value="F:1-deoxy-D-xylulose-5-phosphate synthase activity"/>
    <property type="evidence" value="ECO:0007669"/>
    <property type="project" value="UniProtKB-UniRule"/>
</dbReference>
<evidence type="ECO:0000256" key="5">
    <source>
        <dbReference type="ARBA" id="ARBA00022723"/>
    </source>
</evidence>
<dbReference type="InterPro" id="IPR009014">
    <property type="entry name" value="Transketo_C/PFOR_II"/>
</dbReference>
<feature type="binding site" evidence="10">
    <location>
        <position position="177"/>
    </location>
    <ligand>
        <name>thiamine diphosphate</name>
        <dbReference type="ChEBI" id="CHEBI:58937"/>
    </ligand>
</feature>
<dbReference type="Pfam" id="PF02779">
    <property type="entry name" value="Transket_pyr"/>
    <property type="match status" value="1"/>
</dbReference>
<dbReference type="Gene3D" id="3.40.50.970">
    <property type="match status" value="2"/>
</dbReference>
<evidence type="ECO:0000313" key="12">
    <source>
        <dbReference type="EMBL" id="AFM03603.1"/>
    </source>
</evidence>
<comment type="subunit">
    <text evidence="3 10">Homodimer.</text>
</comment>
<feature type="binding site" evidence="10">
    <location>
        <position position="143"/>
    </location>
    <ligand>
        <name>Mg(2+)</name>
        <dbReference type="ChEBI" id="CHEBI:18420"/>
    </ligand>
</feature>
<dbReference type="PATRIC" id="fig|880071.3.peg.1137"/>
<evidence type="ECO:0000256" key="3">
    <source>
        <dbReference type="ARBA" id="ARBA00011738"/>
    </source>
</evidence>
<dbReference type="GO" id="GO:0005829">
    <property type="term" value="C:cytosol"/>
    <property type="evidence" value="ECO:0007669"/>
    <property type="project" value="TreeGrafter"/>
</dbReference>
<dbReference type="EMBL" id="CP003345">
    <property type="protein sequence ID" value="AFM03603.1"/>
    <property type="molecule type" value="Genomic_DNA"/>
</dbReference>
<feature type="binding site" evidence="10">
    <location>
        <begin position="144"/>
        <end position="145"/>
    </location>
    <ligand>
        <name>thiamine diphosphate</name>
        <dbReference type="ChEBI" id="CHEBI:58937"/>
    </ligand>
</feature>
<dbReference type="Pfam" id="PF02780">
    <property type="entry name" value="Transketolase_C"/>
    <property type="match status" value="1"/>
</dbReference>
<dbReference type="SUPFAM" id="SSF52922">
    <property type="entry name" value="TK C-terminal domain-like"/>
    <property type="match status" value="1"/>
</dbReference>
<dbReference type="GO" id="GO:0000287">
    <property type="term" value="F:magnesium ion binding"/>
    <property type="evidence" value="ECO:0007669"/>
    <property type="project" value="UniProtKB-UniRule"/>
</dbReference>
<dbReference type="SMART" id="SM00861">
    <property type="entry name" value="Transket_pyr"/>
    <property type="match status" value="1"/>
</dbReference>
<gene>
    <name evidence="10" type="primary">dxs</name>
    <name evidence="12" type="ordered locus">Fleli_1165</name>
</gene>
<dbReference type="RefSeq" id="WP_014797060.1">
    <property type="nucleotide sequence ID" value="NC_018018.1"/>
</dbReference>
<keyword evidence="8 10" id="KW-0786">Thiamine pyrophosphate</keyword>
<comment type="cofactor">
    <cofactor evidence="10">
        <name>Mg(2+)</name>
        <dbReference type="ChEBI" id="CHEBI:18420"/>
    </cofactor>
    <text evidence="10">Binds 1 Mg(2+) ion per subunit.</text>
</comment>
<dbReference type="GO" id="GO:0030976">
    <property type="term" value="F:thiamine pyrophosphate binding"/>
    <property type="evidence" value="ECO:0007669"/>
    <property type="project" value="UniProtKB-UniRule"/>
</dbReference>
<comment type="function">
    <text evidence="10">Catalyzes the acyloin condensation reaction between C atoms 2 and 3 of pyruvate and glyceraldehyde 3-phosphate to yield 1-deoxy-D-xylulose-5-phosphate (DXP).</text>
</comment>
<dbReference type="AlphaFoldDB" id="I4AI18"/>
<evidence type="ECO:0000313" key="13">
    <source>
        <dbReference type="Proteomes" id="UP000006054"/>
    </source>
</evidence>
<evidence type="ECO:0000256" key="9">
    <source>
        <dbReference type="ARBA" id="ARBA00023229"/>
    </source>
</evidence>
<dbReference type="STRING" id="880071.Fleli_1165"/>
<keyword evidence="4 10" id="KW-0808">Transferase</keyword>
<evidence type="ECO:0000256" key="7">
    <source>
        <dbReference type="ARBA" id="ARBA00022977"/>
    </source>
</evidence>
<dbReference type="UniPathway" id="UPA00064">
    <property type="reaction ID" value="UER00091"/>
</dbReference>
<keyword evidence="9 10" id="KW-0414">Isoprene biosynthesis</keyword>
<dbReference type="HOGENOM" id="CLU_009227_1_4_10"/>
<dbReference type="SUPFAM" id="SSF52518">
    <property type="entry name" value="Thiamin diphosphate-binding fold (THDP-binding)"/>
    <property type="match status" value="2"/>
</dbReference>
<evidence type="ECO:0000256" key="1">
    <source>
        <dbReference type="ARBA" id="ARBA00004980"/>
    </source>
</evidence>
<dbReference type="InterPro" id="IPR005477">
    <property type="entry name" value="Dxylulose-5-P_synthase"/>
</dbReference>
<dbReference type="InterPro" id="IPR049557">
    <property type="entry name" value="Transketolase_CS"/>
</dbReference>
<dbReference type="OrthoDB" id="9803371at2"/>